<dbReference type="Pfam" id="PF00643">
    <property type="entry name" value="zf-B_box"/>
    <property type="match status" value="1"/>
</dbReference>
<dbReference type="InterPro" id="IPR006574">
    <property type="entry name" value="PRY"/>
</dbReference>
<feature type="domain" description="B30.2/SPRY" evidence="7">
    <location>
        <begin position="274"/>
        <end position="463"/>
    </location>
</feature>
<dbReference type="InterPro" id="IPR003879">
    <property type="entry name" value="Butyrophylin_SPRY"/>
</dbReference>
<dbReference type="Pfam" id="PF13765">
    <property type="entry name" value="PRY"/>
    <property type="match status" value="1"/>
</dbReference>
<evidence type="ECO:0000256" key="2">
    <source>
        <dbReference type="ARBA" id="ARBA00022771"/>
    </source>
</evidence>
<keyword evidence="1" id="KW-0479">Metal-binding</keyword>
<sequence length="463" mass="52731">MAANASSSEVECTCPVCCDIFKDPVLLLCGHSFCKSCLGDWWRKSTQQTCPVCKEIFPMGEPPRNLALRNLSDALRQERSQKADSASEELCSLHSEKLKLFCQDDQQLVCLICRDSQKHKKHNCVPVNEAAEAQRTQLKVQLMTLKSKLESFNRVKLNCEKMESHIELQAEQTEKTIKEEFQRLFWFLRAQEVFRIDAVRKEATLKTEAMKIRIVNLTAQISLVTHKIKTIENEMRAEDDSFMLNIKSIMERSQCNLPEPEPPSGALIDEAKHLGNLLFTVWVKMASNVQYTPVTLDPNTVDSLLTISEQATCSTRCDKSQPLPANPERLDSLGVLGSEGFRSGKHSWDVEVGGYWALGVAARTNNQTSGPWGIYICNCHVWMHELRPTDGKCGGDVISKDLFPQKVRVQLDYDKGKLTFFDLDRKKNLHTMRHTFTEKIFPYFRENAKILPAKMSVEINQPR</sequence>
<reference evidence="8" key="2">
    <citation type="submission" date="2025-08" db="UniProtKB">
        <authorList>
            <consortium name="Ensembl"/>
        </authorList>
    </citation>
    <scope>IDENTIFICATION</scope>
</reference>
<name>A0A671W883_SPAAU</name>
<dbReference type="Gene3D" id="2.60.120.920">
    <property type="match status" value="1"/>
</dbReference>
<dbReference type="Pfam" id="PF13445">
    <property type="entry name" value="zf-RING_UBOX"/>
    <property type="match status" value="1"/>
</dbReference>
<dbReference type="OrthoDB" id="654191at2759"/>
<dbReference type="SMART" id="SM00589">
    <property type="entry name" value="PRY"/>
    <property type="match status" value="1"/>
</dbReference>
<dbReference type="InterPro" id="IPR027370">
    <property type="entry name" value="Znf-RING_euk"/>
</dbReference>
<dbReference type="AlphaFoldDB" id="A0A671W883"/>
<dbReference type="SMART" id="SM00184">
    <property type="entry name" value="RING"/>
    <property type="match status" value="1"/>
</dbReference>
<dbReference type="InterPro" id="IPR050143">
    <property type="entry name" value="TRIM/RBCC"/>
</dbReference>
<dbReference type="PROSITE" id="PS50188">
    <property type="entry name" value="B302_SPRY"/>
    <property type="match status" value="1"/>
</dbReference>
<evidence type="ECO:0000313" key="8">
    <source>
        <dbReference type="Ensembl" id="ENSSAUP00010035100.1"/>
    </source>
</evidence>
<dbReference type="PANTHER" id="PTHR24103">
    <property type="entry name" value="E3 UBIQUITIN-PROTEIN LIGASE TRIM"/>
    <property type="match status" value="1"/>
</dbReference>
<evidence type="ECO:0000256" key="4">
    <source>
        <dbReference type="PROSITE-ProRule" id="PRU00024"/>
    </source>
</evidence>
<dbReference type="PROSITE" id="PS50119">
    <property type="entry name" value="ZF_BBOX"/>
    <property type="match status" value="1"/>
</dbReference>
<dbReference type="SUPFAM" id="SSF57845">
    <property type="entry name" value="B-box zinc-binding domain"/>
    <property type="match status" value="1"/>
</dbReference>
<dbReference type="PROSITE" id="PS50089">
    <property type="entry name" value="ZF_RING_2"/>
    <property type="match status" value="1"/>
</dbReference>
<dbReference type="PRINTS" id="PR01407">
    <property type="entry name" value="BUTYPHLNCDUF"/>
</dbReference>
<dbReference type="InterPro" id="IPR013320">
    <property type="entry name" value="ConA-like_dom_sf"/>
</dbReference>
<gene>
    <name evidence="8" type="primary">LOC115574349</name>
</gene>
<keyword evidence="2 4" id="KW-0863">Zinc-finger</keyword>
<protein>
    <submittedName>
        <fullName evidence="8">Tripartite motif-containing protein 35-like</fullName>
    </submittedName>
</protein>
<dbReference type="SUPFAM" id="SSF49899">
    <property type="entry name" value="Concanavalin A-like lectins/glucanases"/>
    <property type="match status" value="1"/>
</dbReference>
<dbReference type="CDD" id="cd19800">
    <property type="entry name" value="Bbox2_xNF7-like"/>
    <property type="match status" value="1"/>
</dbReference>
<evidence type="ECO:0000256" key="1">
    <source>
        <dbReference type="ARBA" id="ARBA00022723"/>
    </source>
</evidence>
<dbReference type="Gene3D" id="3.30.40.10">
    <property type="entry name" value="Zinc/RING finger domain, C3HC4 (zinc finger)"/>
    <property type="match status" value="1"/>
</dbReference>
<dbReference type="InParanoid" id="A0A671W883"/>
<evidence type="ECO:0000259" key="6">
    <source>
        <dbReference type="PROSITE" id="PS50119"/>
    </source>
</evidence>
<dbReference type="Proteomes" id="UP000472265">
    <property type="component" value="Chromosome 22"/>
</dbReference>
<dbReference type="InterPro" id="IPR017907">
    <property type="entry name" value="Znf_RING_CS"/>
</dbReference>
<dbReference type="InterPro" id="IPR013083">
    <property type="entry name" value="Znf_RING/FYVE/PHD"/>
</dbReference>
<dbReference type="InterPro" id="IPR001841">
    <property type="entry name" value="Znf_RING"/>
</dbReference>
<keyword evidence="3" id="KW-0862">Zinc</keyword>
<reference evidence="8" key="1">
    <citation type="submission" date="2021-04" db="EMBL/GenBank/DDBJ databases">
        <authorList>
            <consortium name="Wellcome Sanger Institute Data Sharing"/>
        </authorList>
    </citation>
    <scope>NUCLEOTIDE SEQUENCE [LARGE SCALE GENOMIC DNA]</scope>
</reference>
<dbReference type="PROSITE" id="PS00518">
    <property type="entry name" value="ZF_RING_1"/>
    <property type="match status" value="1"/>
</dbReference>
<evidence type="ECO:0000256" key="3">
    <source>
        <dbReference type="ARBA" id="ARBA00022833"/>
    </source>
</evidence>
<evidence type="ECO:0000313" key="9">
    <source>
        <dbReference type="Proteomes" id="UP000472265"/>
    </source>
</evidence>
<evidence type="ECO:0000259" key="7">
    <source>
        <dbReference type="PROSITE" id="PS50188"/>
    </source>
</evidence>
<reference evidence="8" key="3">
    <citation type="submission" date="2025-09" db="UniProtKB">
        <authorList>
            <consortium name="Ensembl"/>
        </authorList>
    </citation>
    <scope>IDENTIFICATION</scope>
</reference>
<feature type="domain" description="RING-type" evidence="5">
    <location>
        <begin position="14"/>
        <end position="54"/>
    </location>
</feature>
<dbReference type="GO" id="GO:0008270">
    <property type="term" value="F:zinc ion binding"/>
    <property type="evidence" value="ECO:0007669"/>
    <property type="project" value="UniProtKB-KW"/>
</dbReference>
<proteinExistence type="predicted"/>
<organism evidence="8 9">
    <name type="scientific">Sparus aurata</name>
    <name type="common">Gilthead sea bream</name>
    <dbReference type="NCBI Taxonomy" id="8175"/>
    <lineage>
        <taxon>Eukaryota</taxon>
        <taxon>Metazoa</taxon>
        <taxon>Chordata</taxon>
        <taxon>Craniata</taxon>
        <taxon>Vertebrata</taxon>
        <taxon>Euteleostomi</taxon>
        <taxon>Actinopterygii</taxon>
        <taxon>Neopterygii</taxon>
        <taxon>Teleostei</taxon>
        <taxon>Neoteleostei</taxon>
        <taxon>Acanthomorphata</taxon>
        <taxon>Eupercaria</taxon>
        <taxon>Spariformes</taxon>
        <taxon>Sparidae</taxon>
        <taxon>Sparus</taxon>
    </lineage>
</organism>
<dbReference type="Ensembl" id="ENSSAUT00010036977.1">
    <property type="protein sequence ID" value="ENSSAUP00010035100.1"/>
    <property type="gene ID" value="ENSSAUG00010014844.1"/>
</dbReference>
<feature type="domain" description="B box-type" evidence="6">
    <location>
        <begin position="86"/>
        <end position="127"/>
    </location>
</feature>
<dbReference type="OMA" id="MATHIQF"/>
<evidence type="ECO:0000259" key="5">
    <source>
        <dbReference type="PROSITE" id="PS50089"/>
    </source>
</evidence>
<dbReference type="Gene3D" id="3.30.160.60">
    <property type="entry name" value="Classic Zinc Finger"/>
    <property type="match status" value="1"/>
</dbReference>
<dbReference type="GeneTree" id="ENSGT01030000234583"/>
<dbReference type="InterPro" id="IPR000315">
    <property type="entry name" value="Znf_B-box"/>
</dbReference>
<dbReference type="GeneID" id="115574349"/>
<dbReference type="SMART" id="SM00336">
    <property type="entry name" value="BBOX"/>
    <property type="match status" value="1"/>
</dbReference>
<dbReference type="InterPro" id="IPR001870">
    <property type="entry name" value="B30.2/SPRY"/>
</dbReference>
<dbReference type="RefSeq" id="XP_030261695.1">
    <property type="nucleotide sequence ID" value="XM_030405835.1"/>
</dbReference>
<dbReference type="InterPro" id="IPR043136">
    <property type="entry name" value="B30.2/SPRY_sf"/>
</dbReference>
<keyword evidence="9" id="KW-1185">Reference proteome</keyword>
<dbReference type="SUPFAM" id="SSF57850">
    <property type="entry name" value="RING/U-box"/>
    <property type="match status" value="1"/>
</dbReference>
<accession>A0A671W883</accession>